<organism evidence="2 3">
    <name type="scientific">Liparis tanakae</name>
    <name type="common">Tanaka's snailfish</name>
    <dbReference type="NCBI Taxonomy" id="230148"/>
    <lineage>
        <taxon>Eukaryota</taxon>
        <taxon>Metazoa</taxon>
        <taxon>Chordata</taxon>
        <taxon>Craniata</taxon>
        <taxon>Vertebrata</taxon>
        <taxon>Euteleostomi</taxon>
        <taxon>Actinopterygii</taxon>
        <taxon>Neopterygii</taxon>
        <taxon>Teleostei</taxon>
        <taxon>Neoteleostei</taxon>
        <taxon>Acanthomorphata</taxon>
        <taxon>Eupercaria</taxon>
        <taxon>Perciformes</taxon>
        <taxon>Cottioidei</taxon>
        <taxon>Cottales</taxon>
        <taxon>Liparidae</taxon>
        <taxon>Liparis</taxon>
    </lineage>
</organism>
<keyword evidence="3" id="KW-1185">Reference proteome</keyword>
<dbReference type="AlphaFoldDB" id="A0A4Z2FG50"/>
<sequence>MQSHAAESCGSSVEGGGASLQESLSAVPLPIFPPAYAPEEEEVGGGSPCNLKGKYKAHTHKAGSAGRQGSRRKAAGKRKGGGNLLSWLPLRPTDGFWDFTPPADPASPSQPDPSPATISYEGNKVAHDYEMGVHGVTIAPRQHRDPPYRTVPDLEDTFNGVVVKDLTNLDLEETFNGVVVKDLTNPDLEDTFNGVVVKDLTNIDLEETFNGVVVKDLTNPDLEDTFNGVVVKDLMNLDLEETFNGVVVKDLATPDLEKTFKPPVSEVRLLFYSKN</sequence>
<evidence type="ECO:0000256" key="1">
    <source>
        <dbReference type="SAM" id="MobiDB-lite"/>
    </source>
</evidence>
<protein>
    <submittedName>
        <fullName evidence="2">Uncharacterized protein</fullName>
    </submittedName>
</protein>
<name>A0A4Z2FG50_9TELE</name>
<evidence type="ECO:0000313" key="3">
    <source>
        <dbReference type="Proteomes" id="UP000314294"/>
    </source>
</evidence>
<feature type="region of interest" description="Disordered" evidence="1">
    <location>
        <begin position="30"/>
        <end position="116"/>
    </location>
</feature>
<comment type="caution">
    <text evidence="2">The sequence shown here is derived from an EMBL/GenBank/DDBJ whole genome shotgun (WGS) entry which is preliminary data.</text>
</comment>
<proteinExistence type="predicted"/>
<feature type="compositionally biased region" description="Pro residues" evidence="1">
    <location>
        <begin position="102"/>
        <end position="114"/>
    </location>
</feature>
<dbReference type="EMBL" id="SRLO01001254">
    <property type="protein sequence ID" value="TNN39733.1"/>
    <property type="molecule type" value="Genomic_DNA"/>
</dbReference>
<accession>A0A4Z2FG50</accession>
<evidence type="ECO:0000313" key="2">
    <source>
        <dbReference type="EMBL" id="TNN39733.1"/>
    </source>
</evidence>
<reference evidence="2 3" key="1">
    <citation type="submission" date="2019-03" db="EMBL/GenBank/DDBJ databases">
        <title>First draft genome of Liparis tanakae, snailfish: a comprehensive survey of snailfish specific genes.</title>
        <authorList>
            <person name="Kim W."/>
            <person name="Song I."/>
            <person name="Jeong J.-H."/>
            <person name="Kim D."/>
            <person name="Kim S."/>
            <person name="Ryu S."/>
            <person name="Song J.Y."/>
            <person name="Lee S.K."/>
        </authorList>
    </citation>
    <scope>NUCLEOTIDE SEQUENCE [LARGE SCALE GENOMIC DNA]</scope>
    <source>
        <tissue evidence="2">Muscle</tissue>
    </source>
</reference>
<feature type="compositionally biased region" description="Basic residues" evidence="1">
    <location>
        <begin position="69"/>
        <end position="80"/>
    </location>
</feature>
<gene>
    <name evidence="2" type="ORF">EYF80_050101</name>
</gene>
<dbReference type="Proteomes" id="UP000314294">
    <property type="component" value="Unassembled WGS sequence"/>
</dbReference>